<comment type="caution">
    <text evidence="3">The sequence shown here is derived from an EMBL/GenBank/DDBJ whole genome shotgun (WGS) entry which is preliminary data.</text>
</comment>
<evidence type="ECO:0000313" key="4">
    <source>
        <dbReference type="Proteomes" id="UP000326344"/>
    </source>
</evidence>
<dbReference type="InterPro" id="IPR051807">
    <property type="entry name" value="Sec-metab_biosynth-assoc"/>
</dbReference>
<gene>
    <name evidence="3" type="ORF">F0P93_20945</name>
</gene>
<protein>
    <recommendedName>
        <fullName evidence="2">YCII-related domain-containing protein</fullName>
    </recommendedName>
</protein>
<evidence type="ECO:0000256" key="1">
    <source>
        <dbReference type="ARBA" id="ARBA00007689"/>
    </source>
</evidence>
<dbReference type="Proteomes" id="UP000326344">
    <property type="component" value="Unassembled WGS sequence"/>
</dbReference>
<dbReference type="InterPro" id="IPR005545">
    <property type="entry name" value="YCII"/>
</dbReference>
<dbReference type="PANTHER" id="PTHR33606:SF3">
    <property type="entry name" value="PROTEIN YCII"/>
    <property type="match status" value="1"/>
</dbReference>
<proteinExistence type="inferred from homology"/>
<dbReference type="PANTHER" id="PTHR33606">
    <property type="entry name" value="PROTEIN YCII"/>
    <property type="match status" value="1"/>
</dbReference>
<evidence type="ECO:0000259" key="2">
    <source>
        <dbReference type="Pfam" id="PF03795"/>
    </source>
</evidence>
<feature type="domain" description="YCII-related" evidence="2">
    <location>
        <begin position="1"/>
        <end position="91"/>
    </location>
</feature>
<reference evidence="3 4" key="1">
    <citation type="submission" date="2019-09" db="EMBL/GenBank/DDBJ databases">
        <title>Genome Sequence of Larkinella sp MA1.</title>
        <authorList>
            <person name="Srinivasan S."/>
        </authorList>
    </citation>
    <scope>NUCLEOTIDE SEQUENCE [LARGE SCALE GENOMIC DNA]</scope>
    <source>
        <strain evidence="3 4">MA1</strain>
    </source>
</reference>
<sequence>MRYVIHAYDYTDDQAMDRRLAVRPNHFDGARQLKADGHFVLGGALLDPDGKMIGSMMLLDFDTEDQLNDWLQNEVYISGKVWERIDIKPFKQADV</sequence>
<dbReference type="InterPro" id="IPR011008">
    <property type="entry name" value="Dimeric_a/b-barrel"/>
</dbReference>
<evidence type="ECO:0000313" key="3">
    <source>
        <dbReference type="EMBL" id="KAA9349911.1"/>
    </source>
</evidence>
<comment type="similarity">
    <text evidence="1">Belongs to the YciI family.</text>
</comment>
<dbReference type="SUPFAM" id="SSF54909">
    <property type="entry name" value="Dimeric alpha+beta barrel"/>
    <property type="match status" value="1"/>
</dbReference>
<name>A0A5N1JBQ4_9BACT</name>
<dbReference type="Gene3D" id="3.30.70.1060">
    <property type="entry name" value="Dimeric alpha+beta barrel"/>
    <property type="match status" value="1"/>
</dbReference>
<dbReference type="EMBL" id="VTWS01000005">
    <property type="protein sequence ID" value="KAA9349911.1"/>
    <property type="molecule type" value="Genomic_DNA"/>
</dbReference>
<accession>A0A5N1JBQ4</accession>
<dbReference type="RefSeq" id="WP_150879559.1">
    <property type="nucleotide sequence ID" value="NZ_VTWS01000005.1"/>
</dbReference>
<dbReference type="Pfam" id="PF03795">
    <property type="entry name" value="YCII"/>
    <property type="match status" value="1"/>
</dbReference>
<dbReference type="AlphaFoldDB" id="A0A5N1JBQ4"/>
<keyword evidence="4" id="KW-1185">Reference proteome</keyword>
<organism evidence="3 4">
    <name type="scientific">Larkinella humicola</name>
    <dbReference type="NCBI Taxonomy" id="2607654"/>
    <lineage>
        <taxon>Bacteria</taxon>
        <taxon>Pseudomonadati</taxon>
        <taxon>Bacteroidota</taxon>
        <taxon>Cytophagia</taxon>
        <taxon>Cytophagales</taxon>
        <taxon>Spirosomataceae</taxon>
        <taxon>Larkinella</taxon>
    </lineage>
</organism>